<dbReference type="RefSeq" id="WP_344973556.1">
    <property type="nucleotide sequence ID" value="NZ_BAABDD010000019.1"/>
</dbReference>
<gene>
    <name evidence="1" type="ORF">GCM10022402_36470</name>
</gene>
<dbReference type="EMBL" id="BAABDD010000019">
    <property type="protein sequence ID" value="GAA3754510.1"/>
    <property type="molecule type" value="Genomic_DNA"/>
</dbReference>
<comment type="caution">
    <text evidence="1">The sequence shown here is derived from an EMBL/GenBank/DDBJ whole genome shotgun (WGS) entry which is preliminary data.</text>
</comment>
<accession>A0ABP7G8I9</accession>
<organism evidence="1 2">
    <name type="scientific">Salinactinospora qingdaonensis</name>
    <dbReference type="NCBI Taxonomy" id="702744"/>
    <lineage>
        <taxon>Bacteria</taxon>
        <taxon>Bacillati</taxon>
        <taxon>Actinomycetota</taxon>
        <taxon>Actinomycetes</taxon>
        <taxon>Streptosporangiales</taxon>
        <taxon>Nocardiopsidaceae</taxon>
        <taxon>Salinactinospora</taxon>
    </lineage>
</organism>
<proteinExistence type="predicted"/>
<sequence length="243" mass="27445">MPFDEYKLSGLDIQTIAYAEDLLTRACMREVGLDWQVLTPMSHDPAPLSRRRYGVLDPEMARHYGYHLPPPSEEMAARDRVWQQREELPKNQEQAVYGTDDQEGCWDQAREQLHADVVDPGEPSLYEFESEAFEAATQTGEVTAVFDEWSACMREEGFDYADPLSAVGDSVWTRADQASQREVAAATADVACKDRTDLVQVWSKVESRLQEEAIEEHPARFAAFAEAKEAQIQAARQAIAELD</sequence>
<keyword evidence="2" id="KW-1185">Reference proteome</keyword>
<dbReference type="Proteomes" id="UP001500908">
    <property type="component" value="Unassembled WGS sequence"/>
</dbReference>
<evidence type="ECO:0000313" key="1">
    <source>
        <dbReference type="EMBL" id="GAA3754510.1"/>
    </source>
</evidence>
<reference evidence="2" key="1">
    <citation type="journal article" date="2019" name="Int. J. Syst. Evol. Microbiol.">
        <title>The Global Catalogue of Microorganisms (GCM) 10K type strain sequencing project: providing services to taxonomists for standard genome sequencing and annotation.</title>
        <authorList>
            <consortium name="The Broad Institute Genomics Platform"/>
            <consortium name="The Broad Institute Genome Sequencing Center for Infectious Disease"/>
            <person name="Wu L."/>
            <person name="Ma J."/>
        </authorList>
    </citation>
    <scope>NUCLEOTIDE SEQUENCE [LARGE SCALE GENOMIC DNA]</scope>
    <source>
        <strain evidence="2">JCM 17137</strain>
    </source>
</reference>
<name>A0ABP7G8I9_9ACTN</name>
<evidence type="ECO:0000313" key="2">
    <source>
        <dbReference type="Proteomes" id="UP001500908"/>
    </source>
</evidence>
<protein>
    <submittedName>
        <fullName evidence="1">Uncharacterized protein</fullName>
    </submittedName>
</protein>